<proteinExistence type="predicted"/>
<evidence type="ECO:0000313" key="3">
    <source>
        <dbReference type="EMBL" id="ORE05907.1"/>
    </source>
</evidence>
<feature type="transmembrane region" description="Helical" evidence="1">
    <location>
        <begin position="331"/>
        <end position="350"/>
    </location>
</feature>
<dbReference type="GO" id="GO:0008081">
    <property type="term" value="F:phosphoric diester hydrolase activity"/>
    <property type="evidence" value="ECO:0007669"/>
    <property type="project" value="InterPro"/>
</dbReference>
<dbReference type="GO" id="GO:0006629">
    <property type="term" value="P:lipid metabolic process"/>
    <property type="evidence" value="ECO:0007669"/>
    <property type="project" value="InterPro"/>
</dbReference>
<keyword evidence="1" id="KW-1133">Transmembrane helix</keyword>
<evidence type="ECO:0000256" key="1">
    <source>
        <dbReference type="SAM" id="Phobius"/>
    </source>
</evidence>
<dbReference type="PANTHER" id="PTHR13593">
    <property type="match status" value="1"/>
</dbReference>
<evidence type="ECO:0000256" key="2">
    <source>
        <dbReference type="SAM" id="SignalP"/>
    </source>
</evidence>
<organism evidence="3">
    <name type="scientific">Rhizopus microsporus var. microsporus</name>
    <dbReference type="NCBI Taxonomy" id="86635"/>
    <lineage>
        <taxon>Eukaryota</taxon>
        <taxon>Fungi</taxon>
        <taxon>Fungi incertae sedis</taxon>
        <taxon>Mucoromycota</taxon>
        <taxon>Mucoromycotina</taxon>
        <taxon>Mucoromycetes</taxon>
        <taxon>Mucorales</taxon>
        <taxon>Mucorineae</taxon>
        <taxon>Rhizopodaceae</taxon>
        <taxon>Rhizopus</taxon>
    </lineage>
</organism>
<dbReference type="SUPFAM" id="SSF51695">
    <property type="entry name" value="PLC-like phosphodiesterases"/>
    <property type="match status" value="1"/>
</dbReference>
<name>A0A1X0R1K1_RHIZD</name>
<reference evidence="3" key="1">
    <citation type="journal article" date="2016" name="Proc. Natl. Acad. Sci. U.S.A.">
        <title>Lipid metabolic changes in an early divergent fungus govern the establishment of a mutualistic symbiosis with endobacteria.</title>
        <authorList>
            <person name="Lastovetsky O.A."/>
            <person name="Gaspar M.L."/>
            <person name="Mondo S.J."/>
            <person name="LaButti K.M."/>
            <person name="Sandor L."/>
            <person name="Grigoriev I.V."/>
            <person name="Henry S.A."/>
            <person name="Pawlowska T.E."/>
        </authorList>
    </citation>
    <scope>NUCLEOTIDE SEQUENCE [LARGE SCALE GENOMIC DNA]</scope>
    <source>
        <strain evidence="3">ATCC 52814</strain>
    </source>
</reference>
<keyword evidence="1" id="KW-0812">Transmembrane</keyword>
<dbReference type="VEuPathDB" id="FungiDB:BCV72DRAFT_250330"/>
<dbReference type="InterPro" id="IPR051057">
    <property type="entry name" value="PI-PLC_domain"/>
</dbReference>
<dbReference type="PANTHER" id="PTHR13593:SF140">
    <property type="entry name" value="PLC-LIKE PHOSPHODIESTERASE"/>
    <property type="match status" value="1"/>
</dbReference>
<dbReference type="Gene3D" id="3.20.20.190">
    <property type="entry name" value="Phosphatidylinositol (PI) phosphodiesterase"/>
    <property type="match status" value="1"/>
</dbReference>
<dbReference type="InterPro" id="IPR017946">
    <property type="entry name" value="PLC-like_Pdiesterase_TIM-brl"/>
</dbReference>
<keyword evidence="1" id="KW-0472">Membrane</keyword>
<dbReference type="OrthoDB" id="7984201at2759"/>
<dbReference type="Pfam" id="PF26146">
    <property type="entry name" value="PI-PLC_X"/>
    <property type="match status" value="1"/>
</dbReference>
<dbReference type="AlphaFoldDB" id="A0A1X0R1K1"/>
<gene>
    <name evidence="3" type="ORF">BCV72DRAFT_250330</name>
</gene>
<feature type="chain" id="PRO_5012732960" evidence="2">
    <location>
        <begin position="19"/>
        <end position="351"/>
    </location>
</feature>
<accession>A0A1X0R1K1</accession>
<keyword evidence="2" id="KW-0732">Signal</keyword>
<feature type="signal peptide" evidence="2">
    <location>
        <begin position="1"/>
        <end position="18"/>
    </location>
</feature>
<dbReference type="EMBL" id="KV921934">
    <property type="protein sequence ID" value="ORE05907.1"/>
    <property type="molecule type" value="Genomic_DNA"/>
</dbReference>
<sequence>MLITTLILSVLSLSLASAQQVCNGYAEYCNKPYNSLSYVITHNSYGYITNPAANQLCPITTQFADGVRALKLSAVSLANTTNSAITAESIYLCHTSCTILNAGPAVDTLRSITDWVKNNPNEVITIMWNNVGKFNADAFKAAYEASGIIDYSYQQPAGNFTWPTLGELIASGKRVINFGDTYYQQELPWLLTEFNYVFETPYNNRNESSFSCTIDRPPNPDNPSEMMYVMNHFLYGTLQLGQMTIEIPQKGTANVTNSDGSLLKQAQACTQAFGRQPNFLEVDFYNLGDTLKIAAQLNNVTYSGTTSQCDSYAAKYSTSSSTDSSEAIQTISFSSVSLLLSLIAATFFIFF</sequence>
<protein>
    <submittedName>
        <fullName evidence="3">PLC-like phosphodiesterase</fullName>
    </submittedName>
</protein>
<dbReference type="Proteomes" id="UP000242414">
    <property type="component" value="Unassembled WGS sequence"/>
</dbReference>